<keyword evidence="2" id="KW-0067">ATP-binding</keyword>
<dbReference type="SUPFAM" id="SSF52540">
    <property type="entry name" value="P-loop containing nucleoside triphosphate hydrolases"/>
    <property type="match status" value="1"/>
</dbReference>
<feature type="domain" description="ABC transporter" evidence="1">
    <location>
        <begin position="6"/>
        <end position="56"/>
    </location>
</feature>
<organism evidence="2 3">
    <name type="scientific">Mucilaginibacter humi</name>
    <dbReference type="NCBI Taxonomy" id="2732510"/>
    <lineage>
        <taxon>Bacteria</taxon>
        <taxon>Pseudomonadati</taxon>
        <taxon>Bacteroidota</taxon>
        <taxon>Sphingobacteriia</taxon>
        <taxon>Sphingobacteriales</taxon>
        <taxon>Sphingobacteriaceae</taxon>
        <taxon>Mucilaginibacter</taxon>
    </lineage>
</organism>
<protein>
    <submittedName>
        <fullName evidence="2">ATP-binding cassette domain-containing protein</fullName>
    </submittedName>
</protein>
<dbReference type="Pfam" id="PF00005">
    <property type="entry name" value="ABC_tran"/>
    <property type="match status" value="1"/>
</dbReference>
<sequence length="69" mass="8145">MPREYEYKIKTILGRLDIHHLNQSITTLSGGQKKRLALAKLLIEDPELYILDEPTNHRTLIRLSGWRNY</sequence>
<dbReference type="GO" id="GO:0005524">
    <property type="term" value="F:ATP binding"/>
    <property type="evidence" value="ECO:0007669"/>
    <property type="project" value="UniProtKB-KW"/>
</dbReference>
<dbReference type="Proteomes" id="UP000566071">
    <property type="component" value="Unassembled WGS sequence"/>
</dbReference>
<dbReference type="InterPro" id="IPR003439">
    <property type="entry name" value="ABC_transporter-like_ATP-bd"/>
</dbReference>
<keyword evidence="2" id="KW-0547">Nucleotide-binding</keyword>
<keyword evidence="3" id="KW-1185">Reference proteome</keyword>
<comment type="caution">
    <text evidence="2">The sequence shown here is derived from an EMBL/GenBank/DDBJ whole genome shotgun (WGS) entry which is preliminary data.</text>
</comment>
<gene>
    <name evidence="2" type="ORF">HK413_08560</name>
</gene>
<dbReference type="InterPro" id="IPR051309">
    <property type="entry name" value="ABCF_ATPase"/>
</dbReference>
<dbReference type="Gene3D" id="3.40.50.300">
    <property type="entry name" value="P-loop containing nucleotide triphosphate hydrolases"/>
    <property type="match status" value="1"/>
</dbReference>
<accession>A0ABX1W1X1</accession>
<proteinExistence type="predicted"/>
<dbReference type="PANTHER" id="PTHR42855">
    <property type="entry name" value="ABC TRANSPORTER ATP-BINDING SUBUNIT"/>
    <property type="match status" value="1"/>
</dbReference>
<name>A0ABX1W1X1_9SPHI</name>
<evidence type="ECO:0000313" key="2">
    <source>
        <dbReference type="EMBL" id="NNU34183.1"/>
    </source>
</evidence>
<dbReference type="PANTHER" id="PTHR42855:SF1">
    <property type="entry name" value="ABC TRANSPORTER DOMAIN-CONTAINING PROTEIN"/>
    <property type="match status" value="1"/>
</dbReference>
<dbReference type="InterPro" id="IPR027417">
    <property type="entry name" value="P-loop_NTPase"/>
</dbReference>
<dbReference type="RefSeq" id="WP_175269868.1">
    <property type="nucleotide sequence ID" value="NZ_JABFCR010000035.1"/>
</dbReference>
<evidence type="ECO:0000313" key="3">
    <source>
        <dbReference type="Proteomes" id="UP000566071"/>
    </source>
</evidence>
<reference evidence="2 3" key="1">
    <citation type="submission" date="2020-05" db="EMBL/GenBank/DDBJ databases">
        <authorList>
            <person name="Khan S.A."/>
            <person name="Jeon C.O."/>
            <person name="Chun B.H."/>
        </authorList>
    </citation>
    <scope>NUCLEOTIDE SEQUENCE [LARGE SCALE GENOMIC DNA]</scope>
    <source>
        <strain evidence="2 3">S1162</strain>
    </source>
</reference>
<evidence type="ECO:0000259" key="1">
    <source>
        <dbReference type="Pfam" id="PF00005"/>
    </source>
</evidence>
<dbReference type="EMBL" id="JABFCR010000035">
    <property type="protein sequence ID" value="NNU34183.1"/>
    <property type="molecule type" value="Genomic_DNA"/>
</dbReference>